<dbReference type="Proteomes" id="UP000283880">
    <property type="component" value="Unassembled WGS sequence"/>
</dbReference>
<dbReference type="InterPro" id="IPR021352">
    <property type="entry name" value="DUF2971"/>
</dbReference>
<accession>A0A413F8Q8</accession>
<gene>
    <name evidence="1" type="ORF">DWV29_23795</name>
</gene>
<proteinExistence type="predicted"/>
<name>A0A413F8Q8_9FIRM</name>
<evidence type="ECO:0000313" key="1">
    <source>
        <dbReference type="EMBL" id="RGX23862.1"/>
    </source>
</evidence>
<dbReference type="OrthoDB" id="190848at2"/>
<dbReference type="Pfam" id="PF11185">
    <property type="entry name" value="DUF2971"/>
    <property type="match status" value="1"/>
</dbReference>
<reference evidence="1 2" key="1">
    <citation type="submission" date="2018-08" db="EMBL/GenBank/DDBJ databases">
        <title>A genome reference for cultivated species of the human gut microbiota.</title>
        <authorList>
            <person name="Zou Y."/>
            <person name="Xue W."/>
            <person name="Luo G."/>
        </authorList>
    </citation>
    <scope>NUCLEOTIDE SEQUENCE [LARGE SCALE GENOMIC DNA]</scope>
    <source>
        <strain evidence="1 2">AF04-15</strain>
    </source>
</reference>
<sequence length="300" mass="34761">MADFQKENDDWKNVLRSEIITALTGSSQEKKQAYSQIGYYYLCSAPASLYKYYSDTSLKLETVRENKLWFSAPCNFNDVFDCDISIDEKELFNCVLKMLPDKVTIRPGSPMWCNLKGEMGQQVRKLKTTFKDLRETTGISCLSESDDSLLMWAHYADNHCGMCVEYNLLELNRQLSFTPVPVVYSDDRVRFCSLKPETVEKNSLTVFIQSITTKSLEWSYEREWRIIQDKGACGDRWNINNKGALLDMIVPSSVILGCEAKQEFEKAVKRYCEASKINLYKMEKDKALYRLNKHSILEFD</sequence>
<evidence type="ECO:0000313" key="2">
    <source>
        <dbReference type="Proteomes" id="UP000283880"/>
    </source>
</evidence>
<protein>
    <submittedName>
        <fullName evidence="1">DUF2971 domain-containing protein</fullName>
    </submittedName>
</protein>
<comment type="caution">
    <text evidence="1">The sequence shown here is derived from an EMBL/GenBank/DDBJ whole genome shotgun (WGS) entry which is preliminary data.</text>
</comment>
<organism evidence="1 2">
    <name type="scientific">Enterocloster asparagiformis</name>
    <dbReference type="NCBI Taxonomy" id="333367"/>
    <lineage>
        <taxon>Bacteria</taxon>
        <taxon>Bacillati</taxon>
        <taxon>Bacillota</taxon>
        <taxon>Clostridia</taxon>
        <taxon>Lachnospirales</taxon>
        <taxon>Lachnospiraceae</taxon>
        <taxon>Enterocloster</taxon>
    </lineage>
</organism>
<dbReference type="AlphaFoldDB" id="A0A413F8Q8"/>
<dbReference type="RefSeq" id="WP_007709301.1">
    <property type="nucleotide sequence ID" value="NZ_JAWYJI010000011.1"/>
</dbReference>
<dbReference type="EMBL" id="QSBM01000023">
    <property type="protein sequence ID" value="RGX23862.1"/>
    <property type="molecule type" value="Genomic_DNA"/>
</dbReference>